<dbReference type="InterPro" id="IPR039008">
    <property type="entry name" value="IF_rod_dom"/>
</dbReference>
<evidence type="ECO:0000256" key="1">
    <source>
        <dbReference type="ARBA" id="ARBA00022754"/>
    </source>
</evidence>
<name>A0A673A866_9TELE</name>
<dbReference type="GO" id="GO:0005882">
    <property type="term" value="C:intermediate filament"/>
    <property type="evidence" value="ECO:0007669"/>
    <property type="project" value="UniProtKB-KW"/>
</dbReference>
<dbReference type="InterPro" id="IPR031211">
    <property type="entry name" value="Nestin"/>
</dbReference>
<reference evidence="5" key="2">
    <citation type="submission" date="2025-08" db="UniProtKB">
        <authorList>
            <consortium name="Ensembl"/>
        </authorList>
    </citation>
    <scope>IDENTIFICATION</scope>
</reference>
<dbReference type="Gene3D" id="1.20.5.1160">
    <property type="entry name" value="Vasodilator-stimulated phosphoprotein"/>
    <property type="match status" value="1"/>
</dbReference>
<evidence type="ECO:0000256" key="3">
    <source>
        <dbReference type="SAM" id="Coils"/>
    </source>
</evidence>
<dbReference type="PANTHER" id="PTHR47051:SF1">
    <property type="entry name" value="NESTIN"/>
    <property type="match status" value="1"/>
</dbReference>
<dbReference type="Ensembl" id="ENSSORT00005025618.1">
    <property type="protein sequence ID" value="ENSSORP00005024878.1"/>
    <property type="gene ID" value="ENSSORG00005011980.1"/>
</dbReference>
<dbReference type="SMART" id="SM01391">
    <property type="entry name" value="Filament"/>
    <property type="match status" value="1"/>
</dbReference>
<dbReference type="GO" id="GO:0030844">
    <property type="term" value="P:positive regulation of intermediate filament depolymerization"/>
    <property type="evidence" value="ECO:0007669"/>
    <property type="project" value="TreeGrafter"/>
</dbReference>
<proteinExistence type="predicted"/>
<keyword evidence="6" id="KW-1185">Reference proteome</keyword>
<dbReference type="PANTHER" id="PTHR47051">
    <property type="entry name" value="NESTIN"/>
    <property type="match status" value="1"/>
</dbReference>
<reference evidence="5" key="1">
    <citation type="submission" date="2019-06" db="EMBL/GenBank/DDBJ databases">
        <authorList>
            <consortium name="Wellcome Sanger Institute Data Sharing"/>
        </authorList>
    </citation>
    <scope>NUCLEOTIDE SEQUENCE [LARGE SCALE GENOMIC DNA]</scope>
</reference>
<evidence type="ECO:0000313" key="5">
    <source>
        <dbReference type="Ensembl" id="ENSSORP00005024878.1"/>
    </source>
</evidence>
<dbReference type="AlphaFoldDB" id="A0A673A866"/>
<sequence length="298" mass="35342">QFLRLGEDKQQMLNLNRRLETYLNRLKLLEDENALLTKEIQVLRQNDHGAWTHRKGLEEELQHVRQEVDTVWKDRVYMELEVGRLKDVLQALDLQIQKEAQAKMKAKTQVEQRRKELEEEQRAQMWFGQKVHQLEQEMKFLIQTHQEDVAHFKAVLVQSRATLTPRPAQRAHQIPNLLLLEQEYSQSTTRAQQEAVEAYQGQLVHMEESLNQARNRLIQVGQEKKKSQMKLQTLEKEVASAQDMRTHLQKNVEGLRRQHQRETELSLKRDLHFETKKQNPVKSENMDFLLKISPLSPK</sequence>
<dbReference type="SUPFAM" id="SSF64593">
    <property type="entry name" value="Intermediate filament protein, coiled coil region"/>
    <property type="match status" value="1"/>
</dbReference>
<organism evidence="5 6">
    <name type="scientific">Sphaeramia orbicularis</name>
    <name type="common">orbiculate cardinalfish</name>
    <dbReference type="NCBI Taxonomy" id="375764"/>
    <lineage>
        <taxon>Eukaryota</taxon>
        <taxon>Metazoa</taxon>
        <taxon>Chordata</taxon>
        <taxon>Craniata</taxon>
        <taxon>Vertebrata</taxon>
        <taxon>Euteleostomi</taxon>
        <taxon>Actinopterygii</taxon>
        <taxon>Neopterygii</taxon>
        <taxon>Teleostei</taxon>
        <taxon>Neoteleostei</taxon>
        <taxon>Acanthomorphata</taxon>
        <taxon>Gobiaria</taxon>
        <taxon>Kurtiformes</taxon>
        <taxon>Apogonoidei</taxon>
        <taxon>Apogonidae</taxon>
        <taxon>Apogoninae</taxon>
        <taxon>Sphaeramia</taxon>
    </lineage>
</organism>
<feature type="coiled-coil region" evidence="3">
    <location>
        <begin position="12"/>
        <end position="46"/>
    </location>
</feature>
<evidence type="ECO:0000256" key="2">
    <source>
        <dbReference type="ARBA" id="ARBA00023054"/>
    </source>
</evidence>
<protein>
    <recommendedName>
        <fullName evidence="4">IF rod domain-containing protein</fullName>
    </recommendedName>
</protein>
<evidence type="ECO:0000313" key="6">
    <source>
        <dbReference type="Proteomes" id="UP000472271"/>
    </source>
</evidence>
<dbReference type="Proteomes" id="UP000472271">
    <property type="component" value="Chromosome 16"/>
</dbReference>
<evidence type="ECO:0000259" key="4">
    <source>
        <dbReference type="PROSITE" id="PS51842"/>
    </source>
</evidence>
<dbReference type="Pfam" id="PF00038">
    <property type="entry name" value="Filament"/>
    <property type="match status" value="1"/>
</dbReference>
<dbReference type="GO" id="GO:0019215">
    <property type="term" value="F:intermediate filament binding"/>
    <property type="evidence" value="ECO:0007669"/>
    <property type="project" value="InterPro"/>
</dbReference>
<keyword evidence="2 3" id="KW-0175">Coiled coil</keyword>
<feature type="coiled-coil region" evidence="3">
    <location>
        <begin position="196"/>
        <end position="258"/>
    </location>
</feature>
<dbReference type="GO" id="GO:0031730">
    <property type="term" value="F:CCR5 chemokine receptor binding"/>
    <property type="evidence" value="ECO:0007669"/>
    <property type="project" value="TreeGrafter"/>
</dbReference>
<keyword evidence="1" id="KW-0403">Intermediate filament</keyword>
<accession>A0A673A866</accession>
<reference evidence="5" key="3">
    <citation type="submission" date="2025-09" db="UniProtKB">
        <authorList>
            <consortium name="Ensembl"/>
        </authorList>
    </citation>
    <scope>IDENTIFICATION</scope>
</reference>
<dbReference type="PROSITE" id="PS51842">
    <property type="entry name" value="IF_ROD_2"/>
    <property type="match status" value="1"/>
</dbReference>
<feature type="domain" description="IF rod" evidence="4">
    <location>
        <begin position="8"/>
        <end position="298"/>
    </location>
</feature>
<dbReference type="InParanoid" id="A0A673A866"/>